<dbReference type="OrthoDB" id="7873042at2759"/>
<evidence type="ECO:0000256" key="7">
    <source>
        <dbReference type="ARBA" id="ARBA00022679"/>
    </source>
</evidence>
<dbReference type="KEGG" id="dya:Dyak_GE19043"/>
<evidence type="ECO:0000256" key="9">
    <source>
        <dbReference type="ARBA" id="ARBA00022753"/>
    </source>
</evidence>
<gene>
    <name evidence="16" type="primary">Dyak\GE19043</name>
    <name evidence="16" type="synonym">dyak_GLEANR_2821</name>
    <name evidence="16" type="synonym">GE19043</name>
    <name evidence="16" type="ORF">Dyak_GE19043</name>
</gene>
<dbReference type="SMART" id="SM00355">
    <property type="entry name" value="ZnF_C2H2"/>
    <property type="match status" value="2"/>
</dbReference>
<evidence type="ECO:0000256" key="8">
    <source>
        <dbReference type="ARBA" id="ARBA00022723"/>
    </source>
</evidence>
<dbReference type="InterPro" id="IPR050774">
    <property type="entry name" value="KCMF1/Dystrophin"/>
</dbReference>
<evidence type="ECO:0000256" key="11">
    <source>
        <dbReference type="ARBA" id="ARBA00022786"/>
    </source>
</evidence>
<dbReference type="GO" id="GO:0010646">
    <property type="term" value="P:regulation of cell communication"/>
    <property type="evidence" value="ECO:0007669"/>
    <property type="project" value="UniProtKB-ARBA"/>
</dbReference>
<reference evidence="16 17" key="2">
    <citation type="journal article" date="2007" name="PLoS Biol.">
        <title>Principles of genome evolution in the Drosophila melanogaster species group.</title>
        <authorList>
            <person name="Ranz J.M."/>
            <person name="Maurin D."/>
            <person name="Chan Y.S."/>
            <person name="von Grotthuss M."/>
            <person name="Hillier L.W."/>
            <person name="Roote J."/>
            <person name="Ashburner M."/>
            <person name="Bergman C.M."/>
        </authorList>
    </citation>
    <scope>NUCLEOTIDE SEQUENCE [LARGE SCALE GENOMIC DNA]</scope>
    <source>
        <strain evidence="17">Tai18E2 / Tucson 14021-0261.01</strain>
    </source>
</reference>
<dbReference type="PhylomeDB" id="B4P0V0"/>
<dbReference type="GO" id="GO:0005886">
    <property type="term" value="C:plasma membrane"/>
    <property type="evidence" value="ECO:0007669"/>
    <property type="project" value="TreeGrafter"/>
</dbReference>
<dbReference type="GO" id="GO:0099536">
    <property type="term" value="P:synaptic signaling"/>
    <property type="evidence" value="ECO:0007669"/>
    <property type="project" value="TreeGrafter"/>
</dbReference>
<dbReference type="Gene3D" id="3.30.60.90">
    <property type="match status" value="1"/>
</dbReference>
<proteinExistence type="inferred from homology"/>
<dbReference type="InterPro" id="IPR043145">
    <property type="entry name" value="Znf_ZZ_sf"/>
</dbReference>
<dbReference type="Proteomes" id="UP000002282">
    <property type="component" value="Chromosome 2L"/>
</dbReference>
<evidence type="ECO:0000259" key="15">
    <source>
        <dbReference type="PROSITE" id="PS50135"/>
    </source>
</evidence>
<sequence length="351" mass="39995">MGHRNICCDGCQMTNLRCRRFRCLRCVNYNLCGICYDQRIETGEHCAWHPMQLTSDPDDLGLLLNGEVPDLIHLSNCFSCPHCGILGLSAKRLIEHVYMQHRGSDEYVVCPMCTGLSAVELVTIRNLSKHLLHDHIDHANLLEPDTPPLRRIFTRNHTRQRRQSQQPPTLHSRAVDMLLQLPTGPASTDQQLLGNIDPPEEAANPEPLAFNLTVVEPDEQHDERYLLLQWMAQQKVRCQDAELDQCTRRRHSLFAEHLLISMLCCEELQLPENGRQRHEQNSEGDLDREKEHSLSKVMSVMSLPWTRVWQATQLSGSEGEGDLQGAGKDGVDLDKVQIEEHKRVAAEEAID</sequence>
<dbReference type="GO" id="GO:0061630">
    <property type="term" value="F:ubiquitin protein ligase activity"/>
    <property type="evidence" value="ECO:0007669"/>
    <property type="project" value="UniProtKB-EC"/>
</dbReference>
<dbReference type="GO" id="GO:0008270">
    <property type="term" value="F:zinc ion binding"/>
    <property type="evidence" value="ECO:0007669"/>
    <property type="project" value="UniProtKB-KW"/>
</dbReference>
<feature type="domain" description="ZZ-type" evidence="15">
    <location>
        <begin position="3"/>
        <end position="59"/>
    </location>
</feature>
<evidence type="ECO:0000256" key="14">
    <source>
        <dbReference type="PROSITE-ProRule" id="PRU00228"/>
    </source>
</evidence>
<dbReference type="InterPro" id="IPR000433">
    <property type="entry name" value="Znf_ZZ"/>
</dbReference>
<evidence type="ECO:0000256" key="6">
    <source>
        <dbReference type="ARBA" id="ARBA00014999"/>
    </source>
</evidence>
<dbReference type="GO" id="GO:0005764">
    <property type="term" value="C:lysosome"/>
    <property type="evidence" value="ECO:0007669"/>
    <property type="project" value="UniProtKB-SubCell"/>
</dbReference>
<accession>B4P0V0</accession>
<comment type="catalytic activity">
    <reaction evidence="1">
        <text>S-ubiquitinyl-[E2 ubiquitin-conjugating enzyme]-L-cysteine + [acceptor protein]-L-lysine = [E2 ubiquitin-conjugating enzyme]-L-cysteine + N(6)-ubiquitinyl-[acceptor protein]-L-lysine.</text>
        <dbReference type="EC" id="2.3.2.27"/>
    </reaction>
</comment>
<dbReference type="Pfam" id="PF05605">
    <property type="entry name" value="zf-Di19"/>
    <property type="match status" value="1"/>
</dbReference>
<dbReference type="eggNOG" id="KOG1280">
    <property type="taxonomic scope" value="Eukaryota"/>
</dbReference>
<dbReference type="EC" id="2.3.2.27" evidence="5"/>
<dbReference type="PANTHER" id="PTHR12268">
    <property type="entry name" value="E3 UBIQUITIN-PROTEIN LIGASE KCMF1"/>
    <property type="match status" value="1"/>
</dbReference>
<dbReference type="AlphaFoldDB" id="B4P0V0"/>
<dbReference type="PROSITE" id="PS01357">
    <property type="entry name" value="ZF_ZZ_1"/>
    <property type="match status" value="1"/>
</dbReference>
<protein>
    <recommendedName>
        <fullName evidence="6">E3 ubiquitin-protein ligase KCMF1</fullName>
        <ecNumber evidence="5">2.3.2.27</ecNumber>
    </recommendedName>
</protein>
<evidence type="ECO:0000256" key="3">
    <source>
        <dbReference type="ARBA" id="ARBA00004603"/>
    </source>
</evidence>
<keyword evidence="13" id="KW-0458">Lysosome</keyword>
<evidence type="ECO:0000313" key="16">
    <source>
        <dbReference type="EMBL" id="EDW89024.1"/>
    </source>
</evidence>
<dbReference type="GO" id="GO:0045202">
    <property type="term" value="C:synapse"/>
    <property type="evidence" value="ECO:0007669"/>
    <property type="project" value="GOC"/>
</dbReference>
<comment type="subcellular location">
    <subcellularLocation>
        <location evidence="3">Late endosome</location>
    </subcellularLocation>
    <subcellularLocation>
        <location evidence="2">Lysosome</location>
    </subcellularLocation>
</comment>
<evidence type="ECO:0000256" key="10">
    <source>
        <dbReference type="ARBA" id="ARBA00022771"/>
    </source>
</evidence>
<keyword evidence="17" id="KW-1185">Reference proteome</keyword>
<name>B4P0V0_DROYA</name>
<comment type="similarity">
    <text evidence="4">Belongs to the KCMF1 family.</text>
</comment>
<dbReference type="InterPro" id="IPR008598">
    <property type="entry name" value="Di19_Zn-bd"/>
</dbReference>
<dbReference type="PANTHER" id="PTHR12268:SF13">
    <property type="entry name" value="E3 UBIQUITIN-PROTEIN LIGASE KCMF1"/>
    <property type="match status" value="1"/>
</dbReference>
<evidence type="ECO:0000256" key="5">
    <source>
        <dbReference type="ARBA" id="ARBA00012483"/>
    </source>
</evidence>
<keyword evidence="12" id="KW-0862">Zinc</keyword>
<organism evidence="16 17">
    <name type="scientific">Drosophila yakuba</name>
    <name type="common">Fruit fly</name>
    <dbReference type="NCBI Taxonomy" id="7245"/>
    <lineage>
        <taxon>Eukaryota</taxon>
        <taxon>Metazoa</taxon>
        <taxon>Ecdysozoa</taxon>
        <taxon>Arthropoda</taxon>
        <taxon>Hexapoda</taxon>
        <taxon>Insecta</taxon>
        <taxon>Pterygota</taxon>
        <taxon>Neoptera</taxon>
        <taxon>Endopterygota</taxon>
        <taxon>Diptera</taxon>
        <taxon>Brachycera</taxon>
        <taxon>Muscomorpha</taxon>
        <taxon>Ephydroidea</taxon>
        <taxon>Drosophilidae</taxon>
        <taxon>Drosophila</taxon>
        <taxon>Sophophora</taxon>
    </lineage>
</organism>
<evidence type="ECO:0000256" key="1">
    <source>
        <dbReference type="ARBA" id="ARBA00000900"/>
    </source>
</evidence>
<dbReference type="PROSITE" id="PS50135">
    <property type="entry name" value="ZF_ZZ_2"/>
    <property type="match status" value="1"/>
</dbReference>
<dbReference type="EMBL" id="CM000157">
    <property type="protein sequence ID" value="EDW89024.1"/>
    <property type="molecule type" value="Genomic_DNA"/>
</dbReference>
<dbReference type="SUPFAM" id="SSF57850">
    <property type="entry name" value="RING/U-box"/>
    <property type="match status" value="1"/>
</dbReference>
<keyword evidence="9" id="KW-0967">Endosome</keyword>
<evidence type="ECO:0000313" key="17">
    <source>
        <dbReference type="Proteomes" id="UP000002282"/>
    </source>
</evidence>
<dbReference type="GO" id="GO:0005770">
    <property type="term" value="C:late endosome"/>
    <property type="evidence" value="ECO:0007669"/>
    <property type="project" value="UniProtKB-SubCell"/>
</dbReference>
<dbReference type="GO" id="GO:0023051">
    <property type="term" value="P:regulation of signaling"/>
    <property type="evidence" value="ECO:0007669"/>
    <property type="project" value="UniProtKB-ARBA"/>
</dbReference>
<evidence type="ECO:0000256" key="13">
    <source>
        <dbReference type="ARBA" id="ARBA00023228"/>
    </source>
</evidence>
<evidence type="ECO:0000256" key="4">
    <source>
        <dbReference type="ARBA" id="ARBA00010938"/>
    </source>
</evidence>
<keyword evidence="7" id="KW-0808">Transferase</keyword>
<evidence type="ECO:0000256" key="2">
    <source>
        <dbReference type="ARBA" id="ARBA00004371"/>
    </source>
</evidence>
<dbReference type="OMA" id="LRCVNYD"/>
<keyword evidence="11" id="KW-0833">Ubl conjugation pathway</keyword>
<reference evidence="16 17" key="1">
    <citation type="journal article" date="2007" name="Nature">
        <title>Evolution of genes and genomes on the Drosophila phylogeny.</title>
        <authorList>
            <consortium name="Drosophila 12 Genomes Consortium"/>
            <person name="Clark A.G."/>
            <person name="Eisen M.B."/>
            <person name="Smith D.R."/>
            <person name="Bergman C.M."/>
            <person name="Oliver B."/>
            <person name="Markow T.A."/>
            <person name="Kaufman T.C."/>
            <person name="Kellis M."/>
            <person name="Gelbart W."/>
            <person name="Iyer V.N."/>
            <person name="Pollard D.A."/>
            <person name="Sackton T.B."/>
            <person name="Larracuente A.M."/>
            <person name="Singh N.D."/>
            <person name="Abad J.P."/>
            <person name="Abt D.N."/>
            <person name="Adryan B."/>
            <person name="Aguade M."/>
            <person name="Akashi H."/>
            <person name="Anderson W.W."/>
            <person name="Aquadro C.F."/>
            <person name="Ardell D.H."/>
            <person name="Arguello R."/>
            <person name="Artieri C.G."/>
            <person name="Barbash D.A."/>
            <person name="Barker D."/>
            <person name="Barsanti P."/>
            <person name="Batterham P."/>
            <person name="Batzoglou S."/>
            <person name="Begun D."/>
            <person name="Bhutkar A."/>
            <person name="Blanco E."/>
            <person name="Bosak S.A."/>
            <person name="Bradley R.K."/>
            <person name="Brand A.D."/>
            <person name="Brent M.R."/>
            <person name="Brooks A.N."/>
            <person name="Brown R.H."/>
            <person name="Butlin R.K."/>
            <person name="Caggese C."/>
            <person name="Calvi B.R."/>
            <person name="Bernardo de Carvalho A."/>
            <person name="Caspi A."/>
            <person name="Castrezana S."/>
            <person name="Celniker S.E."/>
            <person name="Chang J.L."/>
            <person name="Chapple C."/>
            <person name="Chatterji S."/>
            <person name="Chinwalla A."/>
            <person name="Civetta A."/>
            <person name="Clifton S.W."/>
            <person name="Comeron J.M."/>
            <person name="Costello J.C."/>
            <person name="Coyne J.A."/>
            <person name="Daub J."/>
            <person name="David R.G."/>
            <person name="Delcher A.L."/>
            <person name="Delehaunty K."/>
            <person name="Do C.B."/>
            <person name="Ebling H."/>
            <person name="Edwards K."/>
            <person name="Eickbush T."/>
            <person name="Evans J.D."/>
            <person name="Filipski A."/>
            <person name="Findeiss S."/>
            <person name="Freyhult E."/>
            <person name="Fulton L."/>
            <person name="Fulton R."/>
            <person name="Garcia A.C."/>
            <person name="Gardiner A."/>
            <person name="Garfield D.A."/>
            <person name="Garvin B.E."/>
            <person name="Gibson G."/>
            <person name="Gilbert D."/>
            <person name="Gnerre S."/>
            <person name="Godfrey J."/>
            <person name="Good R."/>
            <person name="Gotea V."/>
            <person name="Gravely B."/>
            <person name="Greenberg A.J."/>
            <person name="Griffiths-Jones S."/>
            <person name="Gross S."/>
            <person name="Guigo R."/>
            <person name="Gustafson E.A."/>
            <person name="Haerty W."/>
            <person name="Hahn M.W."/>
            <person name="Halligan D.L."/>
            <person name="Halpern A.L."/>
            <person name="Halter G.M."/>
            <person name="Han M.V."/>
            <person name="Heger A."/>
            <person name="Hillier L."/>
            <person name="Hinrichs A.S."/>
            <person name="Holmes I."/>
            <person name="Hoskins R.A."/>
            <person name="Hubisz M.J."/>
            <person name="Hultmark D."/>
            <person name="Huntley M.A."/>
            <person name="Jaffe D.B."/>
            <person name="Jagadeeshan S."/>
            <person name="Jeck W.R."/>
            <person name="Johnson J."/>
            <person name="Jones C.D."/>
            <person name="Jordan W.C."/>
            <person name="Karpen G.H."/>
            <person name="Kataoka E."/>
            <person name="Keightley P.D."/>
            <person name="Kheradpour P."/>
            <person name="Kirkness E.F."/>
            <person name="Koerich L.B."/>
            <person name="Kristiansen K."/>
            <person name="Kudrna D."/>
            <person name="Kulathinal R.J."/>
            <person name="Kumar S."/>
            <person name="Kwok R."/>
            <person name="Lander E."/>
            <person name="Langley C.H."/>
            <person name="Lapoint R."/>
            <person name="Lazzaro B.P."/>
            <person name="Lee S.J."/>
            <person name="Levesque L."/>
            <person name="Li R."/>
            <person name="Lin C.F."/>
            <person name="Lin M.F."/>
            <person name="Lindblad-Toh K."/>
            <person name="Llopart A."/>
            <person name="Long M."/>
            <person name="Low L."/>
            <person name="Lozovsky E."/>
            <person name="Lu J."/>
            <person name="Luo M."/>
            <person name="Machado C.A."/>
            <person name="Makalowski W."/>
            <person name="Marzo M."/>
            <person name="Matsuda M."/>
            <person name="Matzkin L."/>
            <person name="McAllister B."/>
            <person name="McBride C.S."/>
            <person name="McKernan B."/>
            <person name="McKernan K."/>
            <person name="Mendez-Lago M."/>
            <person name="Minx P."/>
            <person name="Mollenhauer M.U."/>
            <person name="Montooth K."/>
            <person name="Mount S.M."/>
            <person name="Mu X."/>
            <person name="Myers E."/>
            <person name="Negre B."/>
            <person name="Newfeld S."/>
            <person name="Nielsen R."/>
            <person name="Noor M.A."/>
            <person name="O'Grady P."/>
            <person name="Pachter L."/>
            <person name="Papaceit M."/>
            <person name="Parisi M.J."/>
            <person name="Parisi M."/>
            <person name="Parts L."/>
            <person name="Pedersen J.S."/>
            <person name="Pesole G."/>
            <person name="Phillippy A.M."/>
            <person name="Ponting C.P."/>
            <person name="Pop M."/>
            <person name="Porcelli D."/>
            <person name="Powell J.R."/>
            <person name="Prohaska S."/>
            <person name="Pruitt K."/>
            <person name="Puig M."/>
            <person name="Quesneville H."/>
            <person name="Ram K.R."/>
            <person name="Rand D."/>
            <person name="Rasmussen M.D."/>
            <person name="Reed L.K."/>
            <person name="Reenan R."/>
            <person name="Reily A."/>
            <person name="Remington K.A."/>
            <person name="Rieger T.T."/>
            <person name="Ritchie M.G."/>
            <person name="Robin C."/>
            <person name="Rogers Y.H."/>
            <person name="Rohde C."/>
            <person name="Rozas J."/>
            <person name="Rubenfield M.J."/>
            <person name="Ruiz A."/>
            <person name="Russo S."/>
            <person name="Salzberg S.L."/>
            <person name="Sanchez-Gracia A."/>
            <person name="Saranga D.J."/>
            <person name="Sato H."/>
            <person name="Schaeffer S.W."/>
            <person name="Schatz M.C."/>
            <person name="Schlenke T."/>
            <person name="Schwartz R."/>
            <person name="Segarra C."/>
            <person name="Singh R.S."/>
            <person name="Sirot L."/>
            <person name="Sirota M."/>
            <person name="Sisneros N.B."/>
            <person name="Smith C.D."/>
            <person name="Smith T.F."/>
            <person name="Spieth J."/>
            <person name="Stage D.E."/>
            <person name="Stark A."/>
            <person name="Stephan W."/>
            <person name="Strausberg R.L."/>
            <person name="Strempel S."/>
            <person name="Sturgill D."/>
            <person name="Sutton G."/>
            <person name="Sutton G.G."/>
            <person name="Tao W."/>
            <person name="Teichmann S."/>
            <person name="Tobari Y.N."/>
            <person name="Tomimura Y."/>
            <person name="Tsolas J.M."/>
            <person name="Valente V.L."/>
            <person name="Venter E."/>
            <person name="Venter J.C."/>
            <person name="Vicario S."/>
            <person name="Vieira F.G."/>
            <person name="Vilella A.J."/>
            <person name="Villasante A."/>
            <person name="Walenz B."/>
            <person name="Wang J."/>
            <person name="Wasserman M."/>
            <person name="Watts T."/>
            <person name="Wilson D."/>
            <person name="Wilson R.K."/>
            <person name="Wing R.A."/>
            <person name="Wolfner M.F."/>
            <person name="Wong A."/>
            <person name="Wong G.K."/>
            <person name="Wu C.I."/>
            <person name="Wu G."/>
            <person name="Yamamoto D."/>
            <person name="Yang H.P."/>
            <person name="Yang S.P."/>
            <person name="Yorke J.A."/>
            <person name="Yoshida K."/>
            <person name="Zdobnov E."/>
            <person name="Zhang P."/>
            <person name="Zhang Y."/>
            <person name="Zimin A.V."/>
            <person name="Baldwin J."/>
            <person name="Abdouelleil A."/>
            <person name="Abdulkadir J."/>
            <person name="Abebe A."/>
            <person name="Abera B."/>
            <person name="Abreu J."/>
            <person name="Acer S.C."/>
            <person name="Aftuck L."/>
            <person name="Alexander A."/>
            <person name="An P."/>
            <person name="Anderson E."/>
            <person name="Anderson S."/>
            <person name="Arachi H."/>
            <person name="Azer M."/>
            <person name="Bachantsang P."/>
            <person name="Barry A."/>
            <person name="Bayul T."/>
            <person name="Berlin A."/>
            <person name="Bessette D."/>
            <person name="Bloom T."/>
            <person name="Blye J."/>
            <person name="Boguslavskiy L."/>
            <person name="Bonnet C."/>
            <person name="Boukhgalter B."/>
            <person name="Bourzgui I."/>
            <person name="Brown A."/>
            <person name="Cahill P."/>
            <person name="Channer S."/>
            <person name="Cheshatsang Y."/>
            <person name="Chuda L."/>
            <person name="Citroen M."/>
            <person name="Collymore A."/>
            <person name="Cooke P."/>
            <person name="Costello M."/>
            <person name="D'Aco K."/>
            <person name="Daza R."/>
            <person name="De Haan G."/>
            <person name="DeGray S."/>
            <person name="DeMaso C."/>
            <person name="Dhargay N."/>
            <person name="Dooley K."/>
            <person name="Dooley E."/>
            <person name="Doricent M."/>
            <person name="Dorje P."/>
            <person name="Dorjee K."/>
            <person name="Dupes A."/>
            <person name="Elong R."/>
            <person name="Falk J."/>
            <person name="Farina A."/>
            <person name="Faro S."/>
            <person name="Ferguson D."/>
            <person name="Fisher S."/>
            <person name="Foley C.D."/>
            <person name="Franke A."/>
            <person name="Friedrich D."/>
            <person name="Gadbois L."/>
            <person name="Gearin G."/>
            <person name="Gearin C.R."/>
            <person name="Giannoukos G."/>
            <person name="Goode T."/>
            <person name="Graham J."/>
            <person name="Grandbois E."/>
            <person name="Grewal S."/>
            <person name="Gyaltsen K."/>
            <person name="Hafez N."/>
            <person name="Hagos B."/>
            <person name="Hall J."/>
            <person name="Henson C."/>
            <person name="Hollinger A."/>
            <person name="Honan T."/>
            <person name="Huard M.D."/>
            <person name="Hughes L."/>
            <person name="Hurhula B."/>
            <person name="Husby M.E."/>
            <person name="Kamat A."/>
            <person name="Kanga B."/>
            <person name="Kashin S."/>
            <person name="Khazanovich D."/>
            <person name="Kisner P."/>
            <person name="Lance K."/>
            <person name="Lara M."/>
            <person name="Lee W."/>
            <person name="Lennon N."/>
            <person name="Letendre F."/>
            <person name="LeVine R."/>
            <person name="Lipovsky A."/>
            <person name="Liu X."/>
            <person name="Liu J."/>
            <person name="Liu S."/>
            <person name="Lokyitsang T."/>
            <person name="Lokyitsang Y."/>
            <person name="Lubonja R."/>
            <person name="Lui A."/>
            <person name="MacDonald P."/>
            <person name="Magnisalis V."/>
            <person name="Maru K."/>
            <person name="Matthews C."/>
            <person name="McCusker W."/>
            <person name="McDonough S."/>
            <person name="Mehta T."/>
            <person name="Meldrim J."/>
            <person name="Meneus L."/>
            <person name="Mihai O."/>
            <person name="Mihalev A."/>
            <person name="Mihova T."/>
            <person name="Mittelman R."/>
            <person name="Mlenga V."/>
            <person name="Montmayeur A."/>
            <person name="Mulrain L."/>
            <person name="Navidi A."/>
            <person name="Naylor J."/>
            <person name="Negash T."/>
            <person name="Nguyen T."/>
            <person name="Nguyen N."/>
            <person name="Nicol R."/>
            <person name="Norbu C."/>
            <person name="Norbu N."/>
            <person name="Novod N."/>
            <person name="O'Neill B."/>
            <person name="Osman S."/>
            <person name="Markiewicz E."/>
            <person name="Oyono O.L."/>
            <person name="Patti C."/>
            <person name="Phunkhang P."/>
            <person name="Pierre F."/>
            <person name="Priest M."/>
            <person name="Raghuraman S."/>
            <person name="Rege F."/>
            <person name="Reyes R."/>
            <person name="Rise C."/>
            <person name="Rogov P."/>
            <person name="Ross K."/>
            <person name="Ryan E."/>
            <person name="Settipalli S."/>
            <person name="Shea T."/>
            <person name="Sherpa N."/>
            <person name="Shi L."/>
            <person name="Shih D."/>
            <person name="Sparrow T."/>
            <person name="Spaulding J."/>
            <person name="Stalker J."/>
            <person name="Stange-Thomann N."/>
            <person name="Stavropoulos S."/>
            <person name="Stone C."/>
            <person name="Strader C."/>
            <person name="Tesfaye S."/>
            <person name="Thomson T."/>
            <person name="Thoulutsang Y."/>
            <person name="Thoulutsang D."/>
            <person name="Topham K."/>
            <person name="Topping I."/>
            <person name="Tsamla T."/>
            <person name="Vassiliev H."/>
            <person name="Vo A."/>
            <person name="Wangchuk T."/>
            <person name="Wangdi T."/>
            <person name="Weiand M."/>
            <person name="Wilkinson J."/>
            <person name="Wilson A."/>
            <person name="Yadav S."/>
            <person name="Young G."/>
            <person name="Yu Q."/>
            <person name="Zembek L."/>
            <person name="Zhong D."/>
            <person name="Zimmer A."/>
            <person name="Zwirko Z."/>
            <person name="Jaffe D.B."/>
            <person name="Alvarez P."/>
            <person name="Brockman W."/>
            <person name="Butler J."/>
            <person name="Chin C."/>
            <person name="Gnerre S."/>
            <person name="Grabherr M."/>
            <person name="Kleber M."/>
            <person name="Mauceli E."/>
            <person name="MacCallum I."/>
        </authorList>
    </citation>
    <scope>NUCLEOTIDE SEQUENCE [LARGE SCALE GENOMIC DNA]</scope>
    <source>
        <strain evidence="17">Tai18E2 / Tucson 14021-0261.01</strain>
    </source>
</reference>
<dbReference type="InterPro" id="IPR013087">
    <property type="entry name" value="Znf_C2H2_type"/>
</dbReference>
<keyword evidence="10 14" id="KW-0863">Zinc-finger</keyword>
<evidence type="ECO:0000256" key="12">
    <source>
        <dbReference type="ARBA" id="ARBA00022833"/>
    </source>
</evidence>
<keyword evidence="8" id="KW-0479">Metal-binding</keyword>
<dbReference type="HOGENOM" id="CLU_633516_0_0_1"/>